<evidence type="ECO:0000256" key="6">
    <source>
        <dbReference type="ARBA" id="ARBA00023316"/>
    </source>
</evidence>
<dbReference type="PANTHER" id="PTHR30582:SF2">
    <property type="entry name" value="L,D-TRANSPEPTIDASE YCIB-RELATED"/>
    <property type="match status" value="1"/>
</dbReference>
<feature type="active site" description="Nucleophile" evidence="7">
    <location>
        <position position="223"/>
    </location>
</feature>
<evidence type="ECO:0000256" key="4">
    <source>
        <dbReference type="ARBA" id="ARBA00022960"/>
    </source>
</evidence>
<keyword evidence="6 7" id="KW-0961">Cell wall biogenesis/degradation</keyword>
<dbReference type="Proteomes" id="UP001224392">
    <property type="component" value="Unassembled WGS sequence"/>
</dbReference>
<keyword evidence="9" id="KW-0732">Signal</keyword>
<dbReference type="RefSeq" id="WP_285763786.1">
    <property type="nucleotide sequence ID" value="NZ_BSYJ01000003.1"/>
</dbReference>
<comment type="pathway">
    <text evidence="1 7">Cell wall biogenesis; peptidoglycan biosynthesis.</text>
</comment>
<keyword evidence="3" id="KW-0808">Transferase</keyword>
<dbReference type="InterPro" id="IPR038063">
    <property type="entry name" value="Transpep_catalytic_dom"/>
</dbReference>
<keyword evidence="5 7" id="KW-0573">Peptidoglycan synthesis</keyword>
<dbReference type="InterPro" id="IPR050979">
    <property type="entry name" value="LD-transpeptidase"/>
</dbReference>
<reference evidence="11 12" key="1">
    <citation type="submission" date="2023-04" db="EMBL/GenBank/DDBJ databases">
        <title>Marinobulbifer ophiurae gen. nov., sp. Nov., isolate from tissue of brittle star Ophioplocus japonicus.</title>
        <authorList>
            <person name="Kawano K."/>
            <person name="Sawayama S."/>
            <person name="Nakagawa S."/>
        </authorList>
    </citation>
    <scope>NUCLEOTIDE SEQUENCE [LARGE SCALE GENOMIC DNA]</scope>
    <source>
        <strain evidence="11 12">NKW57</strain>
    </source>
</reference>
<feature type="region of interest" description="Disordered" evidence="8">
    <location>
        <begin position="74"/>
        <end position="97"/>
    </location>
</feature>
<evidence type="ECO:0000256" key="7">
    <source>
        <dbReference type="PROSITE-ProRule" id="PRU01373"/>
    </source>
</evidence>
<accession>A0ABQ6LYH6</accession>
<keyword evidence="12" id="KW-1185">Reference proteome</keyword>
<evidence type="ECO:0000256" key="2">
    <source>
        <dbReference type="ARBA" id="ARBA00005992"/>
    </source>
</evidence>
<dbReference type="EMBL" id="BSYJ01000003">
    <property type="protein sequence ID" value="GMG87148.1"/>
    <property type="molecule type" value="Genomic_DNA"/>
</dbReference>
<dbReference type="PANTHER" id="PTHR30582">
    <property type="entry name" value="L,D-TRANSPEPTIDASE"/>
    <property type="match status" value="1"/>
</dbReference>
<feature type="active site" description="Proton donor/acceptor" evidence="7">
    <location>
        <position position="210"/>
    </location>
</feature>
<evidence type="ECO:0000256" key="5">
    <source>
        <dbReference type="ARBA" id="ARBA00022984"/>
    </source>
</evidence>
<evidence type="ECO:0000259" key="10">
    <source>
        <dbReference type="PROSITE" id="PS52029"/>
    </source>
</evidence>
<organism evidence="11 12">
    <name type="scientific">Biformimicrobium ophioploci</name>
    <dbReference type="NCBI Taxonomy" id="3036711"/>
    <lineage>
        <taxon>Bacteria</taxon>
        <taxon>Pseudomonadati</taxon>
        <taxon>Pseudomonadota</taxon>
        <taxon>Gammaproteobacteria</taxon>
        <taxon>Cellvibrionales</taxon>
        <taxon>Microbulbiferaceae</taxon>
        <taxon>Biformimicrobium</taxon>
    </lineage>
</organism>
<dbReference type="Pfam" id="PF03734">
    <property type="entry name" value="YkuD"/>
    <property type="match status" value="1"/>
</dbReference>
<evidence type="ECO:0000256" key="9">
    <source>
        <dbReference type="SAM" id="SignalP"/>
    </source>
</evidence>
<evidence type="ECO:0000313" key="11">
    <source>
        <dbReference type="EMBL" id="GMG87148.1"/>
    </source>
</evidence>
<dbReference type="InterPro" id="IPR005490">
    <property type="entry name" value="LD_TPept_cat_dom"/>
</dbReference>
<protein>
    <recommendedName>
        <fullName evidence="10">L,D-TPase catalytic domain-containing protein</fullName>
    </recommendedName>
</protein>
<dbReference type="SUPFAM" id="SSF141523">
    <property type="entry name" value="L,D-transpeptidase catalytic domain-like"/>
    <property type="match status" value="1"/>
</dbReference>
<proteinExistence type="inferred from homology"/>
<evidence type="ECO:0000313" key="12">
    <source>
        <dbReference type="Proteomes" id="UP001224392"/>
    </source>
</evidence>
<evidence type="ECO:0000256" key="3">
    <source>
        <dbReference type="ARBA" id="ARBA00022679"/>
    </source>
</evidence>
<evidence type="ECO:0000256" key="1">
    <source>
        <dbReference type="ARBA" id="ARBA00004752"/>
    </source>
</evidence>
<feature type="domain" description="L,D-TPase catalytic" evidence="10">
    <location>
        <begin position="111"/>
        <end position="247"/>
    </location>
</feature>
<feature type="chain" id="PRO_5046537606" description="L,D-TPase catalytic domain-containing protein" evidence="9">
    <location>
        <begin position="28"/>
        <end position="248"/>
    </location>
</feature>
<evidence type="ECO:0000256" key="8">
    <source>
        <dbReference type="SAM" id="MobiDB-lite"/>
    </source>
</evidence>
<comment type="similarity">
    <text evidence="2">Belongs to the YkuD family.</text>
</comment>
<feature type="compositionally biased region" description="Low complexity" evidence="8">
    <location>
        <begin position="74"/>
        <end position="87"/>
    </location>
</feature>
<dbReference type="PROSITE" id="PS52029">
    <property type="entry name" value="LD_TPASE"/>
    <property type="match status" value="1"/>
</dbReference>
<comment type="caution">
    <text evidence="11">The sequence shown here is derived from an EMBL/GenBank/DDBJ whole genome shotgun (WGS) entry which is preliminary data.</text>
</comment>
<sequence>MRIRAFKTAGVLSGLLGVLLIAESASAHHTYTQRNQYSNNNSRSVSYNDYYRKQAEARKRYRNGGARFYQSRRAYSSSYNRNSNRRYSGSHPYQQSNERIHWNGHGVRGTPSIKIDISEQRAYFYKGDRIVGSTRVSTGKPGYETPLGTFKISEKKVAHRSNLYGQYVDPRGYVIRSNVDVRKHRRPAGTVFRGASMDYMMRVSGPVSMHAGRVPNYPASHGCIRLPWHMARIFFENASVGTVVRVVP</sequence>
<keyword evidence="4 7" id="KW-0133">Cell shape</keyword>
<dbReference type="Gene3D" id="2.40.440.10">
    <property type="entry name" value="L,D-transpeptidase catalytic domain-like"/>
    <property type="match status" value="1"/>
</dbReference>
<gene>
    <name evidence="11" type="ORF">MNKW57_14690</name>
</gene>
<dbReference type="CDD" id="cd16913">
    <property type="entry name" value="YkuD_like"/>
    <property type="match status" value="1"/>
</dbReference>
<name>A0ABQ6LYH6_9GAMM</name>
<feature type="signal peptide" evidence="9">
    <location>
        <begin position="1"/>
        <end position="27"/>
    </location>
</feature>